<evidence type="ECO:0000313" key="6">
    <source>
        <dbReference type="RefSeq" id="XP_013391154.1"/>
    </source>
</evidence>
<dbReference type="KEGG" id="lak:106159421"/>
<organism evidence="5 7">
    <name type="scientific">Lingula anatina</name>
    <name type="common">Brachiopod</name>
    <name type="synonym">Lingula unguis</name>
    <dbReference type="NCBI Taxonomy" id="7574"/>
    <lineage>
        <taxon>Eukaryota</taxon>
        <taxon>Metazoa</taxon>
        <taxon>Spiralia</taxon>
        <taxon>Lophotrochozoa</taxon>
        <taxon>Brachiopoda</taxon>
        <taxon>Linguliformea</taxon>
        <taxon>Lingulata</taxon>
        <taxon>Lingulida</taxon>
        <taxon>Linguloidea</taxon>
        <taxon>Lingulidae</taxon>
        <taxon>Lingula</taxon>
    </lineage>
</organism>
<dbReference type="AlphaFoldDB" id="A0A1S3HYQ6"/>
<dbReference type="Pfam" id="PF00383">
    <property type="entry name" value="dCMP_cyt_deam_1"/>
    <property type="match status" value="1"/>
</dbReference>
<keyword evidence="5" id="KW-1185">Reference proteome</keyword>
<gene>
    <name evidence="6 7" type="primary">LOC106159421</name>
</gene>
<dbReference type="InterPro" id="IPR016193">
    <property type="entry name" value="Cytidine_deaminase-like"/>
</dbReference>
<reference evidence="6 7" key="1">
    <citation type="submission" date="2025-04" db="UniProtKB">
        <authorList>
            <consortium name="RefSeq"/>
        </authorList>
    </citation>
    <scope>IDENTIFICATION</scope>
    <source>
        <tissue evidence="6 7">Gonads</tissue>
    </source>
</reference>
<dbReference type="Proteomes" id="UP000085678">
    <property type="component" value="Unplaced"/>
</dbReference>
<dbReference type="GO" id="GO:0046872">
    <property type="term" value="F:metal ion binding"/>
    <property type="evidence" value="ECO:0007669"/>
    <property type="project" value="UniProtKB-KW"/>
</dbReference>
<dbReference type="GO" id="GO:0002100">
    <property type="term" value="P:tRNA wobble adenosine to inosine editing"/>
    <property type="evidence" value="ECO:0007669"/>
    <property type="project" value="InterPro"/>
</dbReference>
<feature type="domain" description="CMP/dCMP-type deaminase" evidence="4">
    <location>
        <begin position="162"/>
        <end position="405"/>
    </location>
</feature>
<sequence length="413" mass="46531">MKRSHDGKNKTSKHPTAVLADKYYEDIHLEKVLVCDIKNKKDTTTLIRELTSEFPLPSLQHLKRVRKAKTQEGSKLQIILCCYDDSCCDSGGKILSLSEICQSRDISVDSLGEPSITQVPKYQPLIRKQYETAVLHWPTAFHEDKKIAKILSDQLFSHSEVDLIQKFMKEALKMSQMGEQMGNEKVGAIVVDPSTNEIIAKSHDIRSQHPLQHAVMVCIDLVGKAQGGGAWKYDSSPALFAISSSKLGNGTKTIEEMKDKVTEDKAKTRPDEGDTKISTSSKEKKSQNEEKKPVLHLDNDVKNEADIQNTSEDEITRRQEKVVTFIKNDTETKDKATENKEKTAPYLCTGYDLYVTREPCVMCSMALVHSRISRVFYNTASESGALGTKYKIHVQKGLNHHFEVYKDILPIDL</sequence>
<accession>A0A1S3HYQ6</accession>
<evidence type="ECO:0000313" key="5">
    <source>
        <dbReference type="Proteomes" id="UP000085678"/>
    </source>
</evidence>
<dbReference type="SUPFAM" id="SSF53927">
    <property type="entry name" value="Cytidine deaminase-like"/>
    <property type="match status" value="1"/>
</dbReference>
<proteinExistence type="inferred from homology"/>
<dbReference type="Pfam" id="PF14437">
    <property type="entry name" value="MafB19-deam"/>
    <property type="match status" value="1"/>
</dbReference>
<evidence type="ECO:0000313" key="7">
    <source>
        <dbReference type="RefSeq" id="XP_013391155.1"/>
    </source>
</evidence>
<feature type="region of interest" description="Disordered" evidence="3">
    <location>
        <begin position="258"/>
        <end position="314"/>
    </location>
</feature>
<dbReference type="RefSeq" id="XP_013391154.1">
    <property type="nucleotide sequence ID" value="XM_013535700.1"/>
</dbReference>
<dbReference type="PANTHER" id="PTHR11079:SF156">
    <property type="entry name" value="INACTIVE TRNA-SPECIFIC ADENOSINE DEAMINASE-LIKE PROTEIN 3-RELATED"/>
    <property type="match status" value="1"/>
</dbReference>
<evidence type="ECO:0000256" key="2">
    <source>
        <dbReference type="ARBA" id="ARBA00038160"/>
    </source>
</evidence>
<dbReference type="PANTHER" id="PTHR11079">
    <property type="entry name" value="CYTOSINE DEAMINASE FAMILY MEMBER"/>
    <property type="match status" value="1"/>
</dbReference>
<feature type="compositionally biased region" description="Basic and acidic residues" evidence="3">
    <location>
        <begin position="258"/>
        <end position="305"/>
    </location>
</feature>
<dbReference type="GO" id="GO:0005737">
    <property type="term" value="C:cytoplasm"/>
    <property type="evidence" value="ECO:0007669"/>
    <property type="project" value="TreeGrafter"/>
</dbReference>
<dbReference type="Gene3D" id="3.40.140.10">
    <property type="entry name" value="Cytidine Deaminase, domain 2"/>
    <property type="match status" value="1"/>
</dbReference>
<protein>
    <submittedName>
        <fullName evidence="6 7">Probable inactive tRNA-specific adenosine deaminase-like protein 3</fullName>
    </submittedName>
</protein>
<evidence type="ECO:0000256" key="3">
    <source>
        <dbReference type="SAM" id="MobiDB-lite"/>
    </source>
</evidence>
<dbReference type="CDD" id="cd01285">
    <property type="entry name" value="nucleoside_deaminase"/>
    <property type="match status" value="1"/>
</dbReference>
<evidence type="ECO:0000259" key="4">
    <source>
        <dbReference type="PROSITE" id="PS51747"/>
    </source>
</evidence>
<comment type="similarity">
    <text evidence="2">Belongs to the cytidine and deoxycytidylate deaminase family. ADAT3 subfamily.</text>
</comment>
<keyword evidence="1" id="KW-0819">tRNA processing</keyword>
<dbReference type="PROSITE" id="PS51747">
    <property type="entry name" value="CYT_DCMP_DEAMINASES_2"/>
    <property type="match status" value="1"/>
</dbReference>
<evidence type="ECO:0000256" key="1">
    <source>
        <dbReference type="ARBA" id="ARBA00022694"/>
    </source>
</evidence>
<dbReference type="GeneID" id="106159421"/>
<dbReference type="GO" id="GO:0005634">
    <property type="term" value="C:nucleus"/>
    <property type="evidence" value="ECO:0007669"/>
    <property type="project" value="TreeGrafter"/>
</dbReference>
<dbReference type="OrthoDB" id="3180714at2759"/>
<name>A0A1S3HYQ6_LINAN</name>
<dbReference type="GO" id="GO:0052717">
    <property type="term" value="F:tRNA-specific adenosine-34 deaminase activity"/>
    <property type="evidence" value="ECO:0007669"/>
    <property type="project" value="UniProtKB-EC"/>
</dbReference>
<dbReference type="InterPro" id="IPR058535">
    <property type="entry name" value="MafB19-deam"/>
</dbReference>
<dbReference type="RefSeq" id="XP_013391155.1">
    <property type="nucleotide sequence ID" value="XM_013535701.1"/>
</dbReference>
<dbReference type="STRING" id="7574.A0A1S3HYQ6"/>
<dbReference type="InterPro" id="IPR002125">
    <property type="entry name" value="CMP_dCMP_dom"/>
</dbReference>